<dbReference type="EMBL" id="PGEM01000139">
    <property type="protein sequence ID" value="PPJ62138.1"/>
    <property type="molecule type" value="Genomic_DNA"/>
</dbReference>
<evidence type="ECO:0000313" key="2">
    <source>
        <dbReference type="Proteomes" id="UP000239589"/>
    </source>
</evidence>
<gene>
    <name evidence="1" type="ORF">CUN59_16935</name>
</gene>
<protein>
    <submittedName>
        <fullName evidence="1">Uncharacterized protein</fullName>
    </submittedName>
</protein>
<keyword evidence="2" id="KW-1185">Reference proteome</keyword>
<dbReference type="AlphaFoldDB" id="A0A2S6CQW8"/>
<dbReference type="OrthoDB" id="512288at2"/>
<proteinExistence type="predicted"/>
<organism evidence="1 2">
    <name type="scientific">Cuspidothrix issatschenkoi CHARLIE-1</name>
    <dbReference type="NCBI Taxonomy" id="2052836"/>
    <lineage>
        <taxon>Bacteria</taxon>
        <taxon>Bacillati</taxon>
        <taxon>Cyanobacteriota</taxon>
        <taxon>Cyanophyceae</taxon>
        <taxon>Nostocales</taxon>
        <taxon>Aphanizomenonaceae</taxon>
        <taxon>Cuspidothrix</taxon>
    </lineage>
</organism>
<name>A0A2S6CQW8_9CYAN</name>
<evidence type="ECO:0000313" key="1">
    <source>
        <dbReference type="EMBL" id="PPJ62138.1"/>
    </source>
</evidence>
<dbReference type="RefSeq" id="WP_104388943.1">
    <property type="nucleotide sequence ID" value="NZ_PGEM01000139.1"/>
</dbReference>
<dbReference type="Proteomes" id="UP000239589">
    <property type="component" value="Unassembled WGS sequence"/>
</dbReference>
<accession>A0A2S6CQW8</accession>
<comment type="caution">
    <text evidence="1">The sequence shown here is derived from an EMBL/GenBank/DDBJ whole genome shotgun (WGS) entry which is preliminary data.</text>
</comment>
<feature type="non-terminal residue" evidence="1">
    <location>
        <position position="216"/>
    </location>
</feature>
<sequence>MEKRVQQILTDLHRVQENLLALSDDIWLNIDHNDSAALQKGFDFKLNFNQKLDGFNQTAFEISQLIEQFTDIHIQPVDIGKKGSPEHERIIQELDTNQPYTLEENFTYKRPYGFIFEGQAYKGINNWRHLYELFCKQLLAKDKNRFNNFIHSPESKTTRGGVFFSSDKNTFRSPIEIDNSLYTEGNLSANSIRDKMKNLLDLFEIELKECITHIPH</sequence>
<reference evidence="1 2" key="1">
    <citation type="submission" date="2018-02" db="EMBL/GenBank/DDBJ databases">
        <title>Discovery of a pederin family compound in a non-symbiotic bloom-forming cyanobacterium.</title>
        <authorList>
            <person name="Kust A."/>
            <person name="Mares J."/>
            <person name="Jokela J."/>
            <person name="Urajova P."/>
            <person name="Hajek J."/>
            <person name="Saurav K."/>
            <person name="Voracova K."/>
            <person name="Fewer D.P."/>
            <person name="Haapaniemi E."/>
            <person name="Permi P."/>
            <person name="Rehakova K."/>
            <person name="Sivonen K."/>
            <person name="Hrouzek P."/>
        </authorList>
    </citation>
    <scope>NUCLEOTIDE SEQUENCE [LARGE SCALE GENOMIC DNA]</scope>
    <source>
        <strain evidence="1 2">CHARLIE-1</strain>
    </source>
</reference>